<evidence type="ECO:0000313" key="3">
    <source>
        <dbReference type="EMBL" id="QDT37949.1"/>
    </source>
</evidence>
<dbReference type="OrthoDB" id="273477at2"/>
<evidence type="ECO:0000256" key="2">
    <source>
        <dbReference type="SAM" id="Phobius"/>
    </source>
</evidence>
<proteinExistence type="predicted"/>
<dbReference type="Proteomes" id="UP000317318">
    <property type="component" value="Chromosome"/>
</dbReference>
<keyword evidence="4" id="KW-1185">Reference proteome</keyword>
<keyword evidence="2" id="KW-0472">Membrane</keyword>
<evidence type="ECO:0000256" key="1">
    <source>
        <dbReference type="SAM" id="MobiDB-lite"/>
    </source>
</evidence>
<protein>
    <submittedName>
        <fullName evidence="3">Competence protein A</fullName>
    </submittedName>
</protein>
<keyword evidence="2" id="KW-0812">Transmembrane</keyword>
<dbReference type="RefSeq" id="WP_145364023.1">
    <property type="nucleotide sequence ID" value="NZ_CP036268.1"/>
</dbReference>
<organism evidence="3 4">
    <name type="scientific">Stratiformator vulcanicus</name>
    <dbReference type="NCBI Taxonomy" id="2527980"/>
    <lineage>
        <taxon>Bacteria</taxon>
        <taxon>Pseudomonadati</taxon>
        <taxon>Planctomycetota</taxon>
        <taxon>Planctomycetia</taxon>
        <taxon>Planctomycetales</taxon>
        <taxon>Planctomycetaceae</taxon>
        <taxon>Stratiformator</taxon>
    </lineage>
</organism>
<feature type="transmembrane region" description="Helical" evidence="2">
    <location>
        <begin position="316"/>
        <end position="336"/>
    </location>
</feature>
<dbReference type="SUPFAM" id="SSF53067">
    <property type="entry name" value="Actin-like ATPase domain"/>
    <property type="match status" value="1"/>
</dbReference>
<accession>A0A517R238</accession>
<dbReference type="InterPro" id="IPR043129">
    <property type="entry name" value="ATPase_NBD"/>
</dbReference>
<feature type="region of interest" description="Disordered" evidence="1">
    <location>
        <begin position="474"/>
        <end position="493"/>
    </location>
</feature>
<dbReference type="Gene3D" id="3.30.1490.300">
    <property type="match status" value="1"/>
</dbReference>
<keyword evidence="2" id="KW-1133">Transmembrane helix</keyword>
<evidence type="ECO:0000313" key="4">
    <source>
        <dbReference type="Proteomes" id="UP000317318"/>
    </source>
</evidence>
<dbReference type="Gene3D" id="3.30.420.40">
    <property type="match status" value="1"/>
</dbReference>
<sequence length="493" mass="54396">MVHPLGIEWHSNRLVCIDRDAEGGPIHVRHTFHAEVPSQEGEEAFVLLLSRELKERGMSPRDAVVTVPREDVVVRRLELPNVPDEDLYALVEMQLATVSAMPVDQIVFDYIPCGSSQDGESRYVLSAAITHTTLAAICVVLSKAGLTVQSIGVSTLDLLTGCLGKGVFNSATVPALLAWHRSGRFEAVAYDHSGPLLIHAAELWDPDEAPNDRLLSAELNRTFVLCQQSLHEQPIATVHLIGDFDEAVRGILTTHSDIALNFIAIEDLVDCESEDHERALNNLPAVLAGIETADKFNRFDFLHPRKPKPKPDRRRLYLASAAAGLLLMCVGLYAYVAVSSGDLQAEIDRLNLDISDVDAVLKRGEPTITSVETIDVWREDEVNWLFELSRLAERLPGTDRVYLLDLRINPVGGDALATIQGSGRAKNRRDVEETYQSLSDAGYRVRPKQIDLTRSDPDYPYRFEIDVQVLESDTGADEAVVPGEPATQSVTQS</sequence>
<dbReference type="AlphaFoldDB" id="A0A517R238"/>
<gene>
    <name evidence="3" type="ORF">Pan189_23320</name>
</gene>
<reference evidence="3 4" key="1">
    <citation type="submission" date="2019-02" db="EMBL/GenBank/DDBJ databases">
        <title>Deep-cultivation of Planctomycetes and their phenomic and genomic characterization uncovers novel biology.</title>
        <authorList>
            <person name="Wiegand S."/>
            <person name="Jogler M."/>
            <person name="Boedeker C."/>
            <person name="Pinto D."/>
            <person name="Vollmers J."/>
            <person name="Rivas-Marin E."/>
            <person name="Kohn T."/>
            <person name="Peeters S.H."/>
            <person name="Heuer A."/>
            <person name="Rast P."/>
            <person name="Oberbeckmann S."/>
            <person name="Bunk B."/>
            <person name="Jeske O."/>
            <person name="Meyerdierks A."/>
            <person name="Storesund J.E."/>
            <person name="Kallscheuer N."/>
            <person name="Luecker S."/>
            <person name="Lage O.M."/>
            <person name="Pohl T."/>
            <person name="Merkel B.J."/>
            <person name="Hornburger P."/>
            <person name="Mueller R.-W."/>
            <person name="Bruemmer F."/>
            <person name="Labrenz M."/>
            <person name="Spormann A.M."/>
            <person name="Op den Camp H."/>
            <person name="Overmann J."/>
            <person name="Amann R."/>
            <person name="Jetten M.S.M."/>
            <person name="Mascher T."/>
            <person name="Medema M.H."/>
            <person name="Devos D.P."/>
            <person name="Kaster A.-K."/>
            <person name="Ovreas L."/>
            <person name="Rohde M."/>
            <person name="Galperin M.Y."/>
            <person name="Jogler C."/>
        </authorList>
    </citation>
    <scope>NUCLEOTIDE SEQUENCE [LARGE SCALE GENOMIC DNA]</scope>
    <source>
        <strain evidence="3 4">Pan189</strain>
    </source>
</reference>
<name>A0A517R238_9PLAN</name>
<dbReference type="EMBL" id="CP036268">
    <property type="protein sequence ID" value="QDT37949.1"/>
    <property type="molecule type" value="Genomic_DNA"/>
</dbReference>
<dbReference type="KEGG" id="svp:Pan189_23320"/>